<dbReference type="AlphaFoldDB" id="A0A5N6A4Q0"/>
<proteinExistence type="predicted"/>
<dbReference type="OrthoDB" id="2088102at2"/>
<organism evidence="1 2">
    <name type="scientific">Streptomyces mimosae</name>
    <dbReference type="NCBI Taxonomy" id="2586635"/>
    <lineage>
        <taxon>Bacteria</taxon>
        <taxon>Bacillati</taxon>
        <taxon>Actinomycetota</taxon>
        <taxon>Actinomycetes</taxon>
        <taxon>Kitasatosporales</taxon>
        <taxon>Streptomycetaceae</taxon>
        <taxon>Streptomyces</taxon>
    </lineage>
</organism>
<keyword evidence="2" id="KW-1185">Reference proteome</keyword>
<evidence type="ECO:0000313" key="2">
    <source>
        <dbReference type="Proteomes" id="UP000314251"/>
    </source>
</evidence>
<gene>
    <name evidence="1" type="ORF">FH607_017615</name>
</gene>
<name>A0A5N6A4Q0_9ACTN</name>
<comment type="caution">
    <text evidence="1">The sequence shown here is derived from an EMBL/GenBank/DDBJ whole genome shotgun (WGS) entry which is preliminary data.</text>
</comment>
<accession>A0A5N6A4Q0</accession>
<dbReference type="EMBL" id="VDLY02000011">
    <property type="protein sequence ID" value="KAB8163764.1"/>
    <property type="molecule type" value="Genomic_DNA"/>
</dbReference>
<sequence length="150" mass="16866">MVEMRSLVGDADRGFVPVEEFAGPCPKRGDLESAVVLEANGVTLLDTDMWDSVDLLWALIVRGAHEFRDNGQARIRFPDQPIFVTLRRSGADGVRLDVEWPAGHRSSWATREELLAAVRQGAVTFFELLLELSPPSDWKYREQLRSAQTL</sequence>
<protein>
    <submittedName>
        <fullName evidence="1">Uncharacterized protein</fullName>
    </submittedName>
</protein>
<reference evidence="1" key="1">
    <citation type="submission" date="2019-10" db="EMBL/GenBank/DDBJ databases">
        <title>Nonomuraea sp. nov., isolated from Phyllanthus amarus.</title>
        <authorList>
            <person name="Klykleung N."/>
            <person name="Tanasupawat S."/>
        </authorList>
    </citation>
    <scope>NUCLEOTIDE SEQUENCE [LARGE SCALE GENOMIC DNA]</scope>
    <source>
        <strain evidence="1">3MP-10</strain>
    </source>
</reference>
<dbReference type="Proteomes" id="UP000314251">
    <property type="component" value="Unassembled WGS sequence"/>
</dbReference>
<evidence type="ECO:0000313" key="1">
    <source>
        <dbReference type="EMBL" id="KAB8163764.1"/>
    </source>
</evidence>
<dbReference type="RefSeq" id="WP_139669638.1">
    <property type="nucleotide sequence ID" value="NZ_VDLY02000011.1"/>
</dbReference>